<dbReference type="SUPFAM" id="SSF53067">
    <property type="entry name" value="Actin-like ATPase domain"/>
    <property type="match status" value="1"/>
</dbReference>
<dbReference type="AlphaFoldDB" id="A0A0C3Q086"/>
<name>A0A0C3Q086_9AGAM</name>
<evidence type="ECO:0000313" key="5">
    <source>
        <dbReference type="Proteomes" id="UP000054248"/>
    </source>
</evidence>
<sequence length="160" mass="17857">GGETFDVSLLTLDDDLFEDKTTAGDTHLGGQDLNRLTNHFVQELNKKDLSAKARTVRRRRTARKRAKCTLSSAAWTSVEIDSLYEGIDFYTSITFARFEEPCQDLVRSNRNHAEKSSSIPRLTSLLSTTSSSSVVPLCHETRALLLLQRQGTGRPVIEVT</sequence>
<protein>
    <submittedName>
        <fullName evidence="4">Uncharacterized protein</fullName>
    </submittedName>
</protein>
<comment type="similarity">
    <text evidence="1">Belongs to the heat shock protein 70 family.</text>
</comment>
<evidence type="ECO:0000256" key="3">
    <source>
        <dbReference type="ARBA" id="ARBA00022840"/>
    </source>
</evidence>
<dbReference type="GO" id="GO:0005524">
    <property type="term" value="F:ATP binding"/>
    <property type="evidence" value="ECO:0007669"/>
    <property type="project" value="UniProtKB-KW"/>
</dbReference>
<dbReference type="HOGENOM" id="CLU_1656422_0_0_1"/>
<dbReference type="EMBL" id="KN823850">
    <property type="protein sequence ID" value="KIO15731.1"/>
    <property type="molecule type" value="Genomic_DNA"/>
</dbReference>
<dbReference type="Proteomes" id="UP000054248">
    <property type="component" value="Unassembled WGS sequence"/>
</dbReference>
<gene>
    <name evidence="4" type="ORF">M407DRAFT_236171</name>
</gene>
<feature type="non-terminal residue" evidence="4">
    <location>
        <position position="1"/>
    </location>
</feature>
<dbReference type="STRING" id="1051891.A0A0C3Q086"/>
<reference evidence="5" key="2">
    <citation type="submission" date="2015-01" db="EMBL/GenBank/DDBJ databases">
        <title>Evolutionary Origins and Diversification of the Mycorrhizal Mutualists.</title>
        <authorList>
            <consortium name="DOE Joint Genome Institute"/>
            <consortium name="Mycorrhizal Genomics Consortium"/>
            <person name="Kohler A."/>
            <person name="Kuo A."/>
            <person name="Nagy L.G."/>
            <person name="Floudas D."/>
            <person name="Copeland A."/>
            <person name="Barry K.W."/>
            <person name="Cichocki N."/>
            <person name="Veneault-Fourrey C."/>
            <person name="LaButti K."/>
            <person name="Lindquist E.A."/>
            <person name="Lipzen A."/>
            <person name="Lundell T."/>
            <person name="Morin E."/>
            <person name="Murat C."/>
            <person name="Riley R."/>
            <person name="Ohm R."/>
            <person name="Sun H."/>
            <person name="Tunlid A."/>
            <person name="Henrissat B."/>
            <person name="Grigoriev I.V."/>
            <person name="Hibbett D.S."/>
            <person name="Martin F."/>
        </authorList>
    </citation>
    <scope>NUCLEOTIDE SEQUENCE [LARGE SCALE GENOMIC DNA]</scope>
    <source>
        <strain evidence="5">MUT 4182</strain>
    </source>
</reference>
<dbReference type="OrthoDB" id="3257966at2759"/>
<dbReference type="InterPro" id="IPR043129">
    <property type="entry name" value="ATPase_NBD"/>
</dbReference>
<dbReference type="Pfam" id="PF00012">
    <property type="entry name" value="HSP70"/>
    <property type="match status" value="1"/>
</dbReference>
<keyword evidence="3" id="KW-0067">ATP-binding</keyword>
<keyword evidence="5" id="KW-1185">Reference proteome</keyword>
<dbReference type="FunFam" id="3.90.640.10:FF:000134">
    <property type="entry name" value="Heat shock cognate 71 kDa protein"/>
    <property type="match status" value="1"/>
</dbReference>
<reference evidence="4 5" key="1">
    <citation type="submission" date="2014-04" db="EMBL/GenBank/DDBJ databases">
        <authorList>
            <consortium name="DOE Joint Genome Institute"/>
            <person name="Kuo A."/>
            <person name="Girlanda M."/>
            <person name="Perotto S."/>
            <person name="Kohler A."/>
            <person name="Nagy L.G."/>
            <person name="Floudas D."/>
            <person name="Copeland A."/>
            <person name="Barry K.W."/>
            <person name="Cichocki N."/>
            <person name="Veneault-Fourrey C."/>
            <person name="LaButti K."/>
            <person name="Lindquist E.A."/>
            <person name="Lipzen A."/>
            <person name="Lundell T."/>
            <person name="Morin E."/>
            <person name="Murat C."/>
            <person name="Sun H."/>
            <person name="Tunlid A."/>
            <person name="Henrissat B."/>
            <person name="Grigoriev I.V."/>
            <person name="Hibbett D.S."/>
            <person name="Martin F."/>
            <person name="Nordberg H.P."/>
            <person name="Cantor M.N."/>
            <person name="Hua S.X."/>
        </authorList>
    </citation>
    <scope>NUCLEOTIDE SEQUENCE [LARGE SCALE GENOMIC DNA]</scope>
    <source>
        <strain evidence="4 5">MUT 4182</strain>
    </source>
</reference>
<dbReference type="GO" id="GO:0140662">
    <property type="term" value="F:ATP-dependent protein folding chaperone"/>
    <property type="evidence" value="ECO:0007669"/>
    <property type="project" value="InterPro"/>
</dbReference>
<evidence type="ECO:0000256" key="1">
    <source>
        <dbReference type="ARBA" id="ARBA00007381"/>
    </source>
</evidence>
<keyword evidence="2" id="KW-0547">Nucleotide-binding</keyword>
<evidence type="ECO:0000256" key="2">
    <source>
        <dbReference type="ARBA" id="ARBA00022741"/>
    </source>
</evidence>
<dbReference type="Gene3D" id="3.90.640.10">
    <property type="entry name" value="Actin, Chain A, domain 4"/>
    <property type="match status" value="1"/>
</dbReference>
<dbReference type="InterPro" id="IPR013126">
    <property type="entry name" value="Hsp_70_fam"/>
</dbReference>
<organism evidence="4 5">
    <name type="scientific">Tulasnella calospora MUT 4182</name>
    <dbReference type="NCBI Taxonomy" id="1051891"/>
    <lineage>
        <taxon>Eukaryota</taxon>
        <taxon>Fungi</taxon>
        <taxon>Dikarya</taxon>
        <taxon>Basidiomycota</taxon>
        <taxon>Agaricomycotina</taxon>
        <taxon>Agaricomycetes</taxon>
        <taxon>Cantharellales</taxon>
        <taxon>Tulasnellaceae</taxon>
        <taxon>Tulasnella</taxon>
    </lineage>
</organism>
<proteinExistence type="inferred from homology"/>
<accession>A0A0C3Q086</accession>
<evidence type="ECO:0000313" key="4">
    <source>
        <dbReference type="EMBL" id="KIO15731.1"/>
    </source>
</evidence>
<dbReference type="PANTHER" id="PTHR19375">
    <property type="entry name" value="HEAT SHOCK PROTEIN 70KDA"/>
    <property type="match status" value="1"/>
</dbReference>